<evidence type="ECO:0000313" key="13">
    <source>
        <dbReference type="EMBL" id="OGH66684.1"/>
    </source>
</evidence>
<feature type="transmembrane region" description="Helical" evidence="12">
    <location>
        <begin position="100"/>
        <end position="119"/>
    </location>
</feature>
<sequence length="207" mass="23406">MKIINRFAERHPDYFKYQGAQEVYPHDHFLKWTLLRFIPKRFTPNQFTMLRICLIPVVAWLMATHNYTVGIVVFVIAALTDAIDGSLARTRNQVTRFGMLFDPIADKLLIGVMVLFVVFQNYNVHLGLAIIGVEVIIILSAIVAELQFKTVRAANIWGKIKMILQVLAVFLTLAALIWNATVLFSVAAWLFGIAIGFALVSLFMHGI</sequence>
<evidence type="ECO:0000256" key="3">
    <source>
        <dbReference type="ARBA" id="ARBA00022516"/>
    </source>
</evidence>
<dbReference type="PANTHER" id="PTHR14269">
    <property type="entry name" value="CDP-DIACYLGLYCEROL--GLYCEROL-3-PHOSPHATE 3-PHOSPHATIDYLTRANSFERASE-RELATED"/>
    <property type="match status" value="1"/>
</dbReference>
<dbReference type="PROSITE" id="PS00379">
    <property type="entry name" value="CDP_ALCOHOL_P_TRANSF"/>
    <property type="match status" value="1"/>
</dbReference>
<protein>
    <recommendedName>
        <fullName evidence="15">CDP-diacylglycerol--glycerol-3-phosphate 3-phosphatidyltransferase</fullName>
    </recommendedName>
</protein>
<evidence type="ECO:0000256" key="1">
    <source>
        <dbReference type="ARBA" id="ARBA00004141"/>
    </source>
</evidence>
<dbReference type="GO" id="GO:0046474">
    <property type="term" value="P:glycerophospholipid biosynthetic process"/>
    <property type="evidence" value="ECO:0007669"/>
    <property type="project" value="TreeGrafter"/>
</dbReference>
<keyword evidence="7" id="KW-0443">Lipid metabolism</keyword>
<evidence type="ECO:0000256" key="4">
    <source>
        <dbReference type="ARBA" id="ARBA00022679"/>
    </source>
</evidence>
<dbReference type="Gene3D" id="1.20.120.1760">
    <property type="match status" value="1"/>
</dbReference>
<dbReference type="InterPro" id="IPR048254">
    <property type="entry name" value="CDP_ALCOHOL_P_TRANSF_CS"/>
</dbReference>
<evidence type="ECO:0008006" key="15">
    <source>
        <dbReference type="Google" id="ProtNLM"/>
    </source>
</evidence>
<comment type="similarity">
    <text evidence="2 11">Belongs to the CDP-alcohol phosphatidyltransferase class-I family.</text>
</comment>
<dbReference type="STRING" id="1798676.A3B90_02615"/>
<organism evidence="13 14">
    <name type="scientific">Candidatus Magasanikbacteria bacterium RIFCSPHIGHO2_02_FULL_41_13</name>
    <dbReference type="NCBI Taxonomy" id="1798676"/>
    <lineage>
        <taxon>Bacteria</taxon>
        <taxon>Candidatus Magasanikiibacteriota</taxon>
    </lineage>
</organism>
<dbReference type="Pfam" id="PF01066">
    <property type="entry name" value="CDP-OH_P_transf"/>
    <property type="match status" value="1"/>
</dbReference>
<feature type="transmembrane region" description="Helical" evidence="12">
    <location>
        <begin position="186"/>
        <end position="204"/>
    </location>
</feature>
<dbReference type="GO" id="GO:0016780">
    <property type="term" value="F:phosphotransferase activity, for other substituted phosphate groups"/>
    <property type="evidence" value="ECO:0007669"/>
    <property type="project" value="InterPro"/>
</dbReference>
<evidence type="ECO:0000256" key="7">
    <source>
        <dbReference type="ARBA" id="ARBA00023098"/>
    </source>
</evidence>
<dbReference type="GO" id="GO:0016020">
    <property type="term" value="C:membrane"/>
    <property type="evidence" value="ECO:0007669"/>
    <property type="project" value="UniProtKB-SubCell"/>
</dbReference>
<evidence type="ECO:0000256" key="10">
    <source>
        <dbReference type="ARBA" id="ARBA00023264"/>
    </source>
</evidence>
<keyword evidence="9" id="KW-0594">Phospholipid biosynthesis</keyword>
<keyword evidence="4 11" id="KW-0808">Transferase</keyword>
<dbReference type="InterPro" id="IPR000462">
    <property type="entry name" value="CDP-OH_P_trans"/>
</dbReference>
<evidence type="ECO:0000256" key="6">
    <source>
        <dbReference type="ARBA" id="ARBA00022989"/>
    </source>
</evidence>
<dbReference type="Proteomes" id="UP000178742">
    <property type="component" value="Unassembled WGS sequence"/>
</dbReference>
<reference evidence="13 14" key="1">
    <citation type="journal article" date="2016" name="Nat. Commun.">
        <title>Thousands of microbial genomes shed light on interconnected biogeochemical processes in an aquifer system.</title>
        <authorList>
            <person name="Anantharaman K."/>
            <person name="Brown C.T."/>
            <person name="Hug L.A."/>
            <person name="Sharon I."/>
            <person name="Castelle C.J."/>
            <person name="Probst A.J."/>
            <person name="Thomas B.C."/>
            <person name="Singh A."/>
            <person name="Wilkins M.J."/>
            <person name="Karaoz U."/>
            <person name="Brodie E.L."/>
            <person name="Williams K.H."/>
            <person name="Hubbard S.S."/>
            <person name="Banfield J.F."/>
        </authorList>
    </citation>
    <scope>NUCLEOTIDE SEQUENCE [LARGE SCALE GENOMIC DNA]</scope>
</reference>
<evidence type="ECO:0000256" key="5">
    <source>
        <dbReference type="ARBA" id="ARBA00022692"/>
    </source>
</evidence>
<evidence type="ECO:0000256" key="11">
    <source>
        <dbReference type="RuleBase" id="RU003750"/>
    </source>
</evidence>
<evidence type="ECO:0000313" key="14">
    <source>
        <dbReference type="Proteomes" id="UP000178742"/>
    </source>
</evidence>
<evidence type="ECO:0000256" key="8">
    <source>
        <dbReference type="ARBA" id="ARBA00023136"/>
    </source>
</evidence>
<dbReference type="PANTHER" id="PTHR14269:SF62">
    <property type="entry name" value="CDP-DIACYLGLYCEROL--GLYCEROL-3-PHOSPHATE 3-PHOSPHATIDYLTRANSFERASE 1, CHLOROPLASTIC"/>
    <property type="match status" value="1"/>
</dbReference>
<keyword evidence="6 12" id="KW-1133">Transmembrane helix</keyword>
<dbReference type="InterPro" id="IPR043130">
    <property type="entry name" value="CDP-OH_PTrfase_TM_dom"/>
</dbReference>
<gene>
    <name evidence="13" type="ORF">A3B90_02615</name>
</gene>
<feature type="transmembrane region" description="Helical" evidence="12">
    <location>
        <begin position="160"/>
        <end position="180"/>
    </location>
</feature>
<keyword evidence="5 12" id="KW-0812">Transmembrane</keyword>
<keyword evidence="3" id="KW-0444">Lipid biosynthesis</keyword>
<keyword evidence="10" id="KW-1208">Phospholipid metabolism</keyword>
<dbReference type="InterPro" id="IPR050324">
    <property type="entry name" value="CDP-alcohol_PTase-I"/>
</dbReference>
<comment type="caution">
    <text evidence="13">The sequence shown here is derived from an EMBL/GenBank/DDBJ whole genome shotgun (WGS) entry which is preliminary data.</text>
</comment>
<dbReference type="AlphaFoldDB" id="A0A1F6M4X1"/>
<accession>A0A1F6M4X1</accession>
<evidence type="ECO:0000256" key="12">
    <source>
        <dbReference type="SAM" id="Phobius"/>
    </source>
</evidence>
<evidence type="ECO:0000256" key="2">
    <source>
        <dbReference type="ARBA" id="ARBA00010441"/>
    </source>
</evidence>
<comment type="subcellular location">
    <subcellularLocation>
        <location evidence="1">Membrane</location>
        <topology evidence="1">Multi-pass membrane protein</topology>
    </subcellularLocation>
</comment>
<evidence type="ECO:0000256" key="9">
    <source>
        <dbReference type="ARBA" id="ARBA00023209"/>
    </source>
</evidence>
<dbReference type="EMBL" id="MFPX01000011">
    <property type="protein sequence ID" value="OGH66684.1"/>
    <property type="molecule type" value="Genomic_DNA"/>
</dbReference>
<name>A0A1F6M4X1_9BACT</name>
<feature type="transmembrane region" description="Helical" evidence="12">
    <location>
        <begin position="125"/>
        <end position="148"/>
    </location>
</feature>
<proteinExistence type="inferred from homology"/>
<keyword evidence="8 12" id="KW-0472">Membrane</keyword>